<evidence type="ECO:0000256" key="10">
    <source>
        <dbReference type="ARBA" id="ARBA00022833"/>
    </source>
</evidence>
<keyword evidence="12" id="KW-0460">Magnesium</keyword>
<evidence type="ECO:0000256" key="6">
    <source>
        <dbReference type="ARBA" id="ARBA00022723"/>
    </source>
</evidence>
<keyword evidence="17" id="KW-0469">Meiosis</keyword>
<comment type="similarity">
    <text evidence="4">Belongs to the SMC family. RAD50 subfamily.</text>
</comment>
<dbReference type="GO" id="GO:0006302">
    <property type="term" value="P:double-strand break repair"/>
    <property type="evidence" value="ECO:0007669"/>
    <property type="project" value="InterPro"/>
</dbReference>
<evidence type="ECO:0000256" key="11">
    <source>
        <dbReference type="ARBA" id="ARBA00022840"/>
    </source>
</evidence>
<comment type="catalytic activity">
    <reaction evidence="18">
        <text>ATP + H2O = ADP + phosphate + H(+)</text>
        <dbReference type="Rhea" id="RHEA:13065"/>
        <dbReference type="ChEBI" id="CHEBI:15377"/>
        <dbReference type="ChEBI" id="CHEBI:15378"/>
        <dbReference type="ChEBI" id="CHEBI:30616"/>
        <dbReference type="ChEBI" id="CHEBI:43474"/>
        <dbReference type="ChEBI" id="CHEBI:456216"/>
    </reaction>
</comment>
<evidence type="ECO:0000256" key="13">
    <source>
        <dbReference type="ARBA" id="ARBA00022895"/>
    </source>
</evidence>
<keyword evidence="6 19" id="KW-0479">Metal-binding</keyword>
<organism evidence="22">
    <name type="scientific">Macaca mulatta</name>
    <name type="common">Rhesus macaque</name>
    <dbReference type="NCBI Taxonomy" id="9544"/>
    <lineage>
        <taxon>Eukaryota</taxon>
        <taxon>Metazoa</taxon>
        <taxon>Chordata</taxon>
        <taxon>Craniata</taxon>
        <taxon>Vertebrata</taxon>
        <taxon>Euteleostomi</taxon>
        <taxon>Mammalia</taxon>
        <taxon>Eutheria</taxon>
        <taxon>Euarchontoglires</taxon>
        <taxon>Primates</taxon>
        <taxon>Haplorrhini</taxon>
        <taxon>Catarrhini</taxon>
        <taxon>Cercopithecidae</taxon>
        <taxon>Cercopithecinae</taxon>
        <taxon>Macaca</taxon>
    </lineage>
</organism>
<feature type="binding site" evidence="19">
    <location>
        <position position="661"/>
    </location>
    <ligand>
        <name>Zn(2+)</name>
        <dbReference type="ChEBI" id="CHEBI:29105"/>
    </ligand>
</feature>
<dbReference type="InterPro" id="IPR004584">
    <property type="entry name" value="Rad50_eukaryotes"/>
</dbReference>
<evidence type="ECO:0000256" key="17">
    <source>
        <dbReference type="ARBA" id="ARBA00023254"/>
    </source>
</evidence>
<keyword evidence="13" id="KW-0779">Telomere</keyword>
<dbReference type="GO" id="GO:0005524">
    <property type="term" value="F:ATP binding"/>
    <property type="evidence" value="ECO:0007669"/>
    <property type="project" value="UniProtKB-KW"/>
</dbReference>
<keyword evidence="7" id="KW-0547">Nucleotide-binding</keyword>
<keyword evidence="10 19" id="KW-0862">Zinc</keyword>
<feature type="binding site" evidence="19">
    <location>
        <position position="658"/>
    </location>
    <ligand>
        <name>Zn(2+)</name>
        <dbReference type="ChEBI" id="CHEBI:29105"/>
    </ligand>
</feature>
<dbReference type="NCBIfam" id="TIGR00606">
    <property type="entry name" value="rad50"/>
    <property type="match status" value="1"/>
</dbReference>
<feature type="coiled-coil region" evidence="20">
    <location>
        <begin position="689"/>
        <end position="1054"/>
    </location>
</feature>
<keyword evidence="16" id="KW-0539">Nucleus</keyword>
<evidence type="ECO:0000256" key="18">
    <source>
        <dbReference type="ARBA" id="ARBA00049360"/>
    </source>
</evidence>
<dbReference type="GO" id="GO:0051321">
    <property type="term" value="P:meiotic cell cycle"/>
    <property type="evidence" value="ECO:0007669"/>
    <property type="project" value="UniProtKB-KW"/>
</dbReference>
<evidence type="ECO:0000256" key="20">
    <source>
        <dbReference type="SAM" id="Coils"/>
    </source>
</evidence>
<keyword evidence="15" id="KW-0234">DNA repair</keyword>
<protein>
    <recommendedName>
        <fullName evidence="21">Zinc-hook domain-containing protein</fullName>
    </recommendedName>
</protein>
<evidence type="ECO:0000256" key="9">
    <source>
        <dbReference type="ARBA" id="ARBA00022801"/>
    </source>
</evidence>
<evidence type="ECO:0000256" key="4">
    <source>
        <dbReference type="ARBA" id="ARBA00009439"/>
    </source>
</evidence>
<evidence type="ECO:0000256" key="19">
    <source>
        <dbReference type="PROSITE-ProRule" id="PRU00471"/>
    </source>
</evidence>
<gene>
    <name evidence="22" type="ORF">EGK_16836</name>
</gene>
<dbReference type="Pfam" id="PF13476">
    <property type="entry name" value="AAA_23"/>
    <property type="match status" value="2"/>
</dbReference>
<proteinExistence type="inferred from homology"/>
<evidence type="ECO:0000313" key="22">
    <source>
        <dbReference type="EMBL" id="EHH26773.1"/>
    </source>
</evidence>
<keyword evidence="11" id="KW-0067">ATP-binding</keyword>
<evidence type="ECO:0000256" key="8">
    <source>
        <dbReference type="ARBA" id="ARBA00022763"/>
    </source>
</evidence>
<dbReference type="PROSITE" id="PS51131">
    <property type="entry name" value="ZN_HOOK"/>
    <property type="match status" value="1"/>
</dbReference>
<reference evidence="22" key="1">
    <citation type="journal article" date="2011" name="Nat. Biotechnol.">
        <title>Genome sequencing and comparison of two nonhuman primate animal models, the cynomolgus and Chinese rhesus macaques.</title>
        <authorList>
            <person name="Yan G."/>
            <person name="Zhang G."/>
            <person name="Fang X."/>
            <person name="Zhang Y."/>
            <person name="Li C."/>
            <person name="Ling F."/>
            <person name="Cooper D.N."/>
            <person name="Li Q."/>
            <person name="Li Y."/>
            <person name="van Gool A.J."/>
            <person name="Du H."/>
            <person name="Chen J."/>
            <person name="Chen R."/>
            <person name="Zhang P."/>
            <person name="Huang Z."/>
            <person name="Thompson J.R."/>
            <person name="Meng Y."/>
            <person name="Bai Y."/>
            <person name="Wang J."/>
            <person name="Zhuo M."/>
            <person name="Wang T."/>
            <person name="Huang Y."/>
            <person name="Wei L."/>
            <person name="Li J."/>
            <person name="Wang Z."/>
            <person name="Hu H."/>
            <person name="Yang P."/>
            <person name="Le L."/>
            <person name="Stenson P.D."/>
            <person name="Li B."/>
            <person name="Liu X."/>
            <person name="Ball E.V."/>
            <person name="An N."/>
            <person name="Huang Q."/>
            <person name="Zhang Y."/>
            <person name="Fan W."/>
            <person name="Zhang X."/>
            <person name="Li Y."/>
            <person name="Wang W."/>
            <person name="Katze M.G."/>
            <person name="Su B."/>
            <person name="Nielsen R."/>
            <person name="Yang H."/>
            <person name="Wang J."/>
            <person name="Wang X."/>
            <person name="Wang J."/>
        </authorList>
    </citation>
    <scope>NUCLEOTIDE SEQUENCE [LARGE SCALE GENOMIC DNA]</scope>
    <source>
        <strain evidence="22">CR-5</strain>
    </source>
</reference>
<dbReference type="Proteomes" id="UP000013456">
    <property type="component" value="Chromosome 6"/>
</dbReference>
<evidence type="ECO:0000256" key="14">
    <source>
        <dbReference type="ARBA" id="ARBA00023054"/>
    </source>
</evidence>
<evidence type="ECO:0000256" key="15">
    <source>
        <dbReference type="ARBA" id="ARBA00023204"/>
    </source>
</evidence>
<dbReference type="GO" id="GO:0046872">
    <property type="term" value="F:metal ion binding"/>
    <property type="evidence" value="ECO:0007669"/>
    <property type="project" value="UniProtKB-UniRule"/>
</dbReference>
<evidence type="ECO:0000259" key="21">
    <source>
        <dbReference type="PROSITE" id="PS51131"/>
    </source>
</evidence>
<feature type="domain" description="Zinc-hook" evidence="21">
    <location>
        <begin position="612"/>
        <end position="711"/>
    </location>
</feature>
<dbReference type="SUPFAM" id="SSF75712">
    <property type="entry name" value="Rad50 coiled-coil Zn hook"/>
    <property type="match status" value="1"/>
</dbReference>
<evidence type="ECO:0000256" key="7">
    <source>
        <dbReference type="ARBA" id="ARBA00022741"/>
    </source>
</evidence>
<dbReference type="PANTHER" id="PTHR18867">
    <property type="entry name" value="RAD50"/>
    <property type="match status" value="1"/>
</dbReference>
<dbReference type="InterPro" id="IPR013134">
    <property type="entry name" value="Zn_hook_RAD50"/>
</dbReference>
<sequence>MSRIEKMSILGVRSFGIEDKDKQIITFFSPLTILVGPNGAGKTFFLCFPSKVAQETDVRAQIRLQFRDVNGELIAVQRSMVCTQKSKKTEFKTLEGVITRTKHGEKVSLSSKCAEIDREMISSLGVSKAVLNNVIFCHQEDSNWPLSEGKALKQKFDEIFSATRYIKALETLRQVRQTQGQKVKEYQMELKYLKQYKEKACEIRDQITSKEAQLTSSKEIVKSYENELDPLKNRLKEIEHNLSKIMKLDNEIKALDSRKKQMEKDNSELEEKMEKVFQGTDEQLNDLYHNHQRTVREKERKLVDCHRELEKLNKESRLLNQEKSELLVEQGRLQLQADRHQEHIRARDSLIQSLATQLELDGFERGPFSERQIKNFHKLVKERQEGEAKTANQLMAKKETLKQKQIDEIRDKKTGLGRIIELKSEILNKKQNELKNVKYELQQLEGSSDRILELDQELIKAERELSKAEKNSNVETLKMEVISLQNEKADLDRTLRKLDQEMEQLNHHTTTRTQMEMLTKDKADKDEQIRKIKSRHSDELTSLLGYFPNKKQLEDWLHSKSKEINQTRDRLAKLNKELASAEQNKNHINNELKRKEEQLSSYEDKLFDVCGSQDFESDLDRLKEEIEKSSKQRAMLAGATAVYSQFITQLTDENQSCCPVCQRVFQTEAELQEVISDLQSKLRLAPDKLKSTESELKKKEKRRDEMLGLVPMRQSIIDLKEKEIPELRNKLQNVNRDIQRLKNDIEEQETLLGTIMPEEESAKVCLTDVTIMERFQMELKDVERKIAQQAAKLQGIDLDRTVQQVNQEKQEKQHKLDTVSSKIELNRKLIQDQQEQIQHLKSITNELKSEKLQISTNLQRRQQLEEQTVELSTEVQSLYREIKDAKEQVSPLETTLEKFQQEKEEIINKKNTSNKIAQDKLNDIKEKVKNIHGYMKDIENYIQDGKDDYKKQKETELNKVIAQLSECEKHKEKINEDMRIMRQDIDTQKIQERWLQDNLTLRKRNEELKEVEEERKQHLKEMGQMQVLQMKNEHQKLEENIDNIKRNHSLALGRQKGYEEEIIHFKKELREPQFRDAEEKYREMMIVMRTTELVNKDLDIYYKTLDQAIMKFHSMKMEEINKIIRDLWRSTYRGQDIEYIEIRSDADENVSASDKRRNYNYRVVMLKGDTALDMRGRCSAGQKAGAFFQVLASLIIRLALAETFCLNCGIIALDEPTTNLDRENIESLAHALVEIIKSRSQQRNFQLLVITHDEDFVELLGRSEYVEKFYRIKKNIDQCSEIVKCSVSSLGFNVH</sequence>
<keyword evidence="8" id="KW-0227">DNA damage</keyword>
<name>G7MUA6_MACMU</name>
<evidence type="ECO:0000256" key="16">
    <source>
        <dbReference type="ARBA" id="ARBA00023242"/>
    </source>
</evidence>
<dbReference type="GO" id="GO:0030870">
    <property type="term" value="C:Mre11 complex"/>
    <property type="evidence" value="ECO:0007669"/>
    <property type="project" value="InterPro"/>
</dbReference>
<evidence type="ECO:0000256" key="12">
    <source>
        <dbReference type="ARBA" id="ARBA00022842"/>
    </source>
</evidence>
<dbReference type="GO" id="GO:0000781">
    <property type="term" value="C:chromosome, telomeric region"/>
    <property type="evidence" value="ECO:0007669"/>
    <property type="project" value="UniProtKB-SubCell"/>
</dbReference>
<dbReference type="EMBL" id="CM001258">
    <property type="protein sequence ID" value="EHH26773.1"/>
    <property type="molecule type" value="Genomic_DNA"/>
</dbReference>
<comment type="subcellular location">
    <subcellularLocation>
        <location evidence="3">Chromosome</location>
        <location evidence="3">Telomere</location>
    </subcellularLocation>
    <subcellularLocation>
        <location evidence="2">Nucleus</location>
    </subcellularLocation>
</comment>
<keyword evidence="14 20" id="KW-0175">Coiled coil</keyword>
<comment type="cofactor">
    <cofactor evidence="1">
        <name>Zn(2+)</name>
        <dbReference type="ChEBI" id="CHEBI:29105"/>
    </cofactor>
</comment>
<evidence type="ECO:0000256" key="1">
    <source>
        <dbReference type="ARBA" id="ARBA00001947"/>
    </source>
</evidence>
<accession>G7MUA6</accession>
<dbReference type="FunFam" id="3.40.50.300:FF:001065">
    <property type="entry name" value="DNA repair protein RAD50 isoform X1"/>
    <property type="match status" value="1"/>
</dbReference>
<keyword evidence="9" id="KW-0378">Hydrolase</keyword>
<dbReference type="GO" id="GO:0016887">
    <property type="term" value="F:ATP hydrolysis activity"/>
    <property type="evidence" value="ECO:0007669"/>
    <property type="project" value="InterPro"/>
</dbReference>
<evidence type="ECO:0000256" key="2">
    <source>
        <dbReference type="ARBA" id="ARBA00004123"/>
    </source>
</evidence>
<dbReference type="SUPFAM" id="SSF52540">
    <property type="entry name" value="P-loop containing nucleoside triphosphate hydrolases"/>
    <property type="match status" value="2"/>
</dbReference>
<evidence type="ECO:0000256" key="3">
    <source>
        <dbReference type="ARBA" id="ARBA00004574"/>
    </source>
</evidence>
<dbReference type="Gene3D" id="3.40.50.300">
    <property type="entry name" value="P-loop containing nucleotide triphosphate hydrolases"/>
    <property type="match status" value="2"/>
</dbReference>
<dbReference type="InterPro" id="IPR027417">
    <property type="entry name" value="P-loop_NTPase"/>
</dbReference>
<feature type="coiled-coil region" evidence="20">
    <location>
        <begin position="427"/>
        <end position="639"/>
    </location>
</feature>
<feature type="coiled-coil region" evidence="20">
    <location>
        <begin position="221"/>
        <end position="329"/>
    </location>
</feature>
<dbReference type="FunFam" id="3.40.50.300:FF:003804">
    <property type="entry name" value="DNA repair protein RAD50 isoform X1"/>
    <property type="match status" value="1"/>
</dbReference>
<keyword evidence="5" id="KW-0158">Chromosome</keyword>
<evidence type="ECO:0000256" key="5">
    <source>
        <dbReference type="ARBA" id="ARBA00022454"/>
    </source>
</evidence>
<dbReference type="Pfam" id="PF04423">
    <property type="entry name" value="Rad50_zn_hook"/>
    <property type="match status" value="1"/>
</dbReference>
<dbReference type="InterPro" id="IPR038729">
    <property type="entry name" value="Rad50/SbcC_AAA"/>
</dbReference>
<dbReference type="PANTHER" id="PTHR18867:SF12">
    <property type="entry name" value="DNA REPAIR PROTEIN RAD50"/>
    <property type="match status" value="1"/>
</dbReference>
<dbReference type="GO" id="GO:0000723">
    <property type="term" value="P:telomere maintenance"/>
    <property type="evidence" value="ECO:0007669"/>
    <property type="project" value="InterPro"/>
</dbReference>